<dbReference type="InterPro" id="IPR002151">
    <property type="entry name" value="Kinesin_light"/>
</dbReference>
<feature type="region of interest" description="Disordered" evidence="10">
    <location>
        <begin position="47"/>
        <end position="93"/>
    </location>
</feature>
<evidence type="ECO:0000256" key="1">
    <source>
        <dbReference type="ARBA" id="ARBA00004245"/>
    </source>
</evidence>
<keyword evidence="6" id="KW-0802">TPR repeat</keyword>
<evidence type="ECO:0000259" key="11">
    <source>
        <dbReference type="Pfam" id="PF14420"/>
    </source>
</evidence>
<dbReference type="GO" id="GO:0005737">
    <property type="term" value="C:cytoplasm"/>
    <property type="evidence" value="ECO:0007669"/>
    <property type="project" value="TreeGrafter"/>
</dbReference>
<dbReference type="GO" id="GO:0019894">
    <property type="term" value="F:kinesin binding"/>
    <property type="evidence" value="ECO:0007669"/>
    <property type="project" value="TreeGrafter"/>
</dbReference>
<dbReference type="InterPro" id="IPR019734">
    <property type="entry name" value="TPR_rpt"/>
</dbReference>
<sequence length="610" mass="69905">MDPWDATQYMFHPFIAVHQQGLHLQPDSSTLPEQGLNEHFIADQNHAPGQLIPPQASAFQGPQNASPASNADDAQMMPPPPKQRRKKAPTLRAKDWEPYKARILELHDTQKKPLQKVKEIMEEEFNFVAEIRQYRTRITQWGKDKNIKPAEMAAIVRKRQQRKILESDKNEQNFTVRGREVETYKIDRWMTRNEVSHTALYAPSPAASHSPASSTMSLNFSSAGNTPIPSYPVPPSPALSVQEIYQSRGSSFTGQSPALSYRTLQAHLPVSHPPAPGLFQGQQQAELVPKRSRYRQAEEEILRKDISVAEILFGASHPRTLHLLEKLAEVLMDQGRYKSAEEMVRRAVEGHRNTTGNRSINTLEALQILGNILCCQGLYRQAQKLQHWILESKKSVLGEEHPSTLRSMSELVTTYIHHNLWKEAEELGVRVLEMRRRILGEEDPETLTSQHNMAVIYRNCGRLKEAEELCMQVLEMEKRILGEEALGEEALGTISSMYNLASVYHDQRRWDDAEVLLTQVVDMRTRIFGEEHPNTLRARAELISTYESQQRYKEAEVGGEQVLEMQKRILGEKHPETRVTAHDVLRVYEKQGKYEKAEYLRSYIQETRSD</sequence>
<dbReference type="AlphaFoldDB" id="A0A8H4K9J1"/>
<name>A0A8H4K9J1_9HYPO</name>
<dbReference type="InterPro" id="IPR011990">
    <property type="entry name" value="TPR-like_helical_dom_sf"/>
</dbReference>
<keyword evidence="5" id="KW-0677">Repeat</keyword>
<evidence type="ECO:0000256" key="3">
    <source>
        <dbReference type="ARBA" id="ARBA00022490"/>
    </source>
</evidence>
<dbReference type="Pfam" id="PF13374">
    <property type="entry name" value="TPR_10"/>
    <property type="match status" value="2"/>
</dbReference>
<dbReference type="Gene3D" id="1.25.40.10">
    <property type="entry name" value="Tetratricopeptide repeat domain"/>
    <property type="match status" value="2"/>
</dbReference>
<evidence type="ECO:0000256" key="8">
    <source>
        <dbReference type="ARBA" id="ARBA00023175"/>
    </source>
</evidence>
<accession>A0A8H4K9J1</accession>
<dbReference type="InterPro" id="IPR025676">
    <property type="entry name" value="Clr5_dom"/>
</dbReference>
<keyword evidence="3" id="KW-0963">Cytoplasm</keyword>
<evidence type="ECO:0000256" key="10">
    <source>
        <dbReference type="SAM" id="MobiDB-lite"/>
    </source>
</evidence>
<evidence type="ECO:0000256" key="6">
    <source>
        <dbReference type="ARBA" id="ARBA00022803"/>
    </source>
</evidence>
<keyword evidence="8" id="KW-0505">Motor protein</keyword>
<proteinExistence type="inferred from homology"/>
<keyword evidence="7" id="KW-0175">Coiled coil</keyword>
<evidence type="ECO:0000256" key="5">
    <source>
        <dbReference type="ARBA" id="ARBA00022737"/>
    </source>
</evidence>
<dbReference type="GO" id="GO:0005874">
    <property type="term" value="C:microtubule"/>
    <property type="evidence" value="ECO:0007669"/>
    <property type="project" value="UniProtKB-KW"/>
</dbReference>
<feature type="compositionally biased region" description="Polar residues" evidence="10">
    <location>
        <begin position="57"/>
        <end position="69"/>
    </location>
</feature>
<keyword evidence="4" id="KW-0493">Microtubule</keyword>
<reference evidence="12" key="1">
    <citation type="submission" date="2020-01" db="EMBL/GenBank/DDBJ databases">
        <title>Identification and distribution of gene clusters putatively required for synthesis of sphingolipid metabolism inhibitors in phylogenetically diverse species of the filamentous fungus Fusarium.</title>
        <authorList>
            <person name="Kim H.-S."/>
            <person name="Busman M."/>
            <person name="Brown D.W."/>
            <person name="Divon H."/>
            <person name="Uhlig S."/>
            <person name="Proctor R.H."/>
        </authorList>
    </citation>
    <scope>NUCLEOTIDE SEQUENCE</scope>
    <source>
        <strain evidence="12">NRRL 53441</strain>
    </source>
</reference>
<evidence type="ECO:0000256" key="7">
    <source>
        <dbReference type="ARBA" id="ARBA00023054"/>
    </source>
</evidence>
<comment type="subcellular location">
    <subcellularLocation>
        <location evidence="1">Cytoplasm</location>
        <location evidence="1">Cytoskeleton</location>
    </subcellularLocation>
</comment>
<dbReference type="Pfam" id="PF14420">
    <property type="entry name" value="Clr5"/>
    <property type="match status" value="1"/>
</dbReference>
<evidence type="ECO:0000256" key="4">
    <source>
        <dbReference type="ARBA" id="ARBA00022701"/>
    </source>
</evidence>
<dbReference type="SMART" id="SM00028">
    <property type="entry name" value="TPR"/>
    <property type="match status" value="4"/>
</dbReference>
<comment type="caution">
    <text evidence="12">The sequence shown here is derived from an EMBL/GenBank/DDBJ whole genome shotgun (WGS) entry which is preliminary data.</text>
</comment>
<keyword evidence="9" id="KW-0206">Cytoskeleton</keyword>
<dbReference type="GO" id="GO:0005871">
    <property type="term" value="C:kinesin complex"/>
    <property type="evidence" value="ECO:0007669"/>
    <property type="project" value="InterPro"/>
</dbReference>
<dbReference type="PANTHER" id="PTHR45783">
    <property type="entry name" value="KINESIN LIGHT CHAIN"/>
    <property type="match status" value="1"/>
</dbReference>
<dbReference type="PANTHER" id="PTHR45783:SF3">
    <property type="entry name" value="KINESIN LIGHT CHAIN"/>
    <property type="match status" value="1"/>
</dbReference>
<dbReference type="Pfam" id="PF13424">
    <property type="entry name" value="TPR_12"/>
    <property type="match status" value="2"/>
</dbReference>
<comment type="similarity">
    <text evidence="2">Belongs to the kinesin light chain family.</text>
</comment>
<evidence type="ECO:0000256" key="9">
    <source>
        <dbReference type="ARBA" id="ARBA00023212"/>
    </source>
</evidence>
<evidence type="ECO:0000313" key="13">
    <source>
        <dbReference type="Proteomes" id="UP000605986"/>
    </source>
</evidence>
<gene>
    <name evidence="12" type="ORF">F53441_10427</name>
</gene>
<evidence type="ECO:0000256" key="2">
    <source>
        <dbReference type="ARBA" id="ARBA00009622"/>
    </source>
</evidence>
<organism evidence="12 13">
    <name type="scientific">Fusarium austroafricanum</name>
    <dbReference type="NCBI Taxonomy" id="2364996"/>
    <lineage>
        <taxon>Eukaryota</taxon>
        <taxon>Fungi</taxon>
        <taxon>Dikarya</taxon>
        <taxon>Ascomycota</taxon>
        <taxon>Pezizomycotina</taxon>
        <taxon>Sordariomycetes</taxon>
        <taxon>Hypocreomycetidae</taxon>
        <taxon>Hypocreales</taxon>
        <taxon>Nectriaceae</taxon>
        <taxon>Fusarium</taxon>
        <taxon>Fusarium concolor species complex</taxon>
    </lineage>
</organism>
<dbReference type="SUPFAM" id="SSF48452">
    <property type="entry name" value="TPR-like"/>
    <property type="match status" value="2"/>
</dbReference>
<feature type="domain" description="Clr5" evidence="11">
    <location>
        <begin position="93"/>
        <end position="145"/>
    </location>
</feature>
<dbReference type="Proteomes" id="UP000605986">
    <property type="component" value="Unassembled WGS sequence"/>
</dbReference>
<dbReference type="GO" id="GO:0007018">
    <property type="term" value="P:microtubule-based movement"/>
    <property type="evidence" value="ECO:0007669"/>
    <property type="project" value="TreeGrafter"/>
</dbReference>
<dbReference type="EMBL" id="JAADJG010000496">
    <property type="protein sequence ID" value="KAF4445866.1"/>
    <property type="molecule type" value="Genomic_DNA"/>
</dbReference>
<evidence type="ECO:0000313" key="12">
    <source>
        <dbReference type="EMBL" id="KAF4445866.1"/>
    </source>
</evidence>
<protein>
    <submittedName>
        <fullName evidence="12">TPR-like protein</fullName>
    </submittedName>
</protein>
<keyword evidence="13" id="KW-1185">Reference proteome</keyword>
<dbReference type="OrthoDB" id="5986190at2759"/>